<evidence type="ECO:0000256" key="8">
    <source>
        <dbReference type="ARBA" id="ARBA00023002"/>
    </source>
</evidence>
<keyword evidence="2" id="KW-0820">tRNA-binding</keyword>
<evidence type="ECO:0000256" key="4">
    <source>
        <dbReference type="ARBA" id="ARBA00022643"/>
    </source>
</evidence>
<dbReference type="OrthoDB" id="9764501at2"/>
<feature type="binding site" evidence="13">
    <location>
        <position position="146"/>
    </location>
    <ligand>
        <name>FMN</name>
        <dbReference type="ChEBI" id="CHEBI:58210"/>
    </ligand>
</feature>
<comment type="caution">
    <text evidence="15">The sequence shown here is derived from an EMBL/GenBank/DDBJ whole genome shotgun (WGS) entry which is preliminary data.</text>
</comment>
<dbReference type="PANTHER" id="PTHR45846:SF1">
    <property type="entry name" value="TRNA-DIHYDROURIDINE(47) SYNTHASE [NAD(P)(+)]-LIKE"/>
    <property type="match status" value="1"/>
</dbReference>
<evidence type="ECO:0000256" key="5">
    <source>
        <dbReference type="ARBA" id="ARBA00022694"/>
    </source>
</evidence>
<evidence type="ECO:0000313" key="15">
    <source>
        <dbReference type="EMBL" id="EFI35966.1"/>
    </source>
</evidence>
<dbReference type="PANTHER" id="PTHR45846">
    <property type="entry name" value="TRNA-DIHYDROURIDINE(47) SYNTHASE [NAD(P)(+)]-LIKE"/>
    <property type="match status" value="1"/>
</dbReference>
<sequence length="328" mass="35905">MPASKTLTSSPPLTPDSPWLAPLAGYSDLSFRLLCRNLGCRAACTEMISAKGLFFSTANTMRLLETCDQDLPLVVQLYGSDPDIMGRAVSTLSSKGFRYFDLNCGCSVKKVVKTGAGAALLKDTGLLLQMVAAMADMAGPGRVGVKLRLGWSSEQKVYLDLAAPLADAGAGWITLHPRTAVQQFTGKADWQALKNLKEISPVPVVASGDLFTARDALDCVRQTGVDTVMFARGALMDPAIGMRYKNLLQGLEDLPRDQEFTLRLCMETIDTYRRHASSRAVLKLRTLLPRMIRGLPGAKDLRKKIILCRQWAELEEVMNSARKHLEQA</sequence>
<dbReference type="CDD" id="cd02801">
    <property type="entry name" value="DUS_like_FMN"/>
    <property type="match status" value="1"/>
</dbReference>
<keyword evidence="6" id="KW-0521">NADP</keyword>
<name>D6SMQ5_9BACT</name>
<organism evidence="15 16">
    <name type="scientific">Desulfonatronospira thiodismutans ASO3-1</name>
    <dbReference type="NCBI Taxonomy" id="555779"/>
    <lineage>
        <taxon>Bacteria</taxon>
        <taxon>Pseudomonadati</taxon>
        <taxon>Thermodesulfobacteriota</taxon>
        <taxon>Desulfovibrionia</taxon>
        <taxon>Desulfovibrionales</taxon>
        <taxon>Desulfonatronovibrionaceae</taxon>
        <taxon>Desulfonatronospira</taxon>
    </lineage>
</organism>
<feature type="binding site" evidence="13">
    <location>
        <position position="176"/>
    </location>
    <ligand>
        <name>FMN</name>
        <dbReference type="ChEBI" id="CHEBI:58210"/>
    </ligand>
</feature>
<feature type="binding site" evidence="13">
    <location>
        <begin position="231"/>
        <end position="232"/>
    </location>
    <ligand>
        <name>FMN</name>
        <dbReference type="ChEBI" id="CHEBI:58210"/>
    </ligand>
</feature>
<keyword evidence="4 11" id="KW-0288">FMN</keyword>
<dbReference type="InterPro" id="IPR013785">
    <property type="entry name" value="Aldolase_TIM"/>
</dbReference>
<comment type="similarity">
    <text evidence="11">Belongs to the dus family.</text>
</comment>
<evidence type="ECO:0000256" key="9">
    <source>
        <dbReference type="ARBA" id="ARBA00048205"/>
    </source>
</evidence>
<evidence type="ECO:0000256" key="13">
    <source>
        <dbReference type="PIRSR" id="PIRSR006621-2"/>
    </source>
</evidence>
<gene>
    <name evidence="15" type="ORF">Dthio_PD3408</name>
</gene>
<evidence type="ECO:0000256" key="11">
    <source>
        <dbReference type="PIRNR" id="PIRNR006621"/>
    </source>
</evidence>
<feature type="binding site" evidence="13">
    <location>
        <position position="76"/>
    </location>
    <ligand>
        <name>FMN</name>
        <dbReference type="ChEBI" id="CHEBI:58210"/>
    </ligand>
</feature>
<dbReference type="InterPro" id="IPR035587">
    <property type="entry name" value="DUS-like_FMN-bd"/>
</dbReference>
<protein>
    <recommendedName>
        <fullName evidence="11">tRNA-dihydrouridine synthase</fullName>
        <ecNumber evidence="11">1.3.1.-</ecNumber>
    </recommendedName>
</protein>
<evidence type="ECO:0000256" key="2">
    <source>
        <dbReference type="ARBA" id="ARBA00022555"/>
    </source>
</evidence>
<evidence type="ECO:0000256" key="12">
    <source>
        <dbReference type="PIRSR" id="PIRSR006621-1"/>
    </source>
</evidence>
<evidence type="ECO:0000256" key="3">
    <source>
        <dbReference type="ARBA" id="ARBA00022630"/>
    </source>
</evidence>
<comment type="function">
    <text evidence="1 11">Catalyzes the synthesis of 5,6-dihydrouridine (D), a modified base found in the D-loop of most tRNAs, via the reduction of the C5-C6 double bond in target uridines.</text>
</comment>
<feature type="domain" description="DUS-like FMN-binding" evidence="14">
    <location>
        <begin position="20"/>
        <end position="317"/>
    </location>
</feature>
<dbReference type="Pfam" id="PF01207">
    <property type="entry name" value="Dus"/>
    <property type="match status" value="1"/>
</dbReference>
<dbReference type="eggNOG" id="COG0042">
    <property type="taxonomic scope" value="Bacteria"/>
</dbReference>
<keyword evidence="8 11" id="KW-0560">Oxidoreductase</keyword>
<dbReference type="GO" id="GO:0000049">
    <property type="term" value="F:tRNA binding"/>
    <property type="evidence" value="ECO:0007669"/>
    <property type="project" value="UniProtKB-KW"/>
</dbReference>
<dbReference type="GO" id="GO:0050660">
    <property type="term" value="F:flavin adenine dinucleotide binding"/>
    <property type="evidence" value="ECO:0007669"/>
    <property type="project" value="InterPro"/>
</dbReference>
<evidence type="ECO:0000256" key="6">
    <source>
        <dbReference type="ARBA" id="ARBA00022857"/>
    </source>
</evidence>
<dbReference type="GO" id="GO:0017150">
    <property type="term" value="F:tRNA dihydrouridine synthase activity"/>
    <property type="evidence" value="ECO:0007669"/>
    <property type="project" value="InterPro"/>
</dbReference>
<dbReference type="Gene3D" id="3.20.20.70">
    <property type="entry name" value="Aldolase class I"/>
    <property type="match status" value="1"/>
</dbReference>
<keyword evidence="3 11" id="KW-0285">Flavoprotein</keyword>
<dbReference type="Proteomes" id="UP000005496">
    <property type="component" value="Unassembled WGS sequence"/>
</dbReference>
<dbReference type="AlphaFoldDB" id="D6SMQ5"/>
<keyword evidence="7" id="KW-0694">RNA-binding</keyword>
<reference evidence="15" key="1">
    <citation type="submission" date="2010-05" db="EMBL/GenBank/DDBJ databases">
        <title>The draft genome of Desulfonatronospira thiodismutans ASO3-1.</title>
        <authorList>
            <consortium name="US DOE Joint Genome Institute (JGI-PGF)"/>
            <person name="Lucas S."/>
            <person name="Copeland A."/>
            <person name="Lapidus A."/>
            <person name="Cheng J.-F."/>
            <person name="Bruce D."/>
            <person name="Goodwin L."/>
            <person name="Pitluck S."/>
            <person name="Chertkov O."/>
            <person name="Brettin T."/>
            <person name="Detter J.C."/>
            <person name="Han C."/>
            <person name="Land M.L."/>
            <person name="Hauser L."/>
            <person name="Kyrpides N."/>
            <person name="Mikhailova N."/>
            <person name="Muyzer G."/>
            <person name="Woyke T."/>
        </authorList>
    </citation>
    <scope>NUCLEOTIDE SEQUENCE [LARGE SCALE GENOMIC DNA]</scope>
    <source>
        <strain evidence="15">ASO3-1</strain>
    </source>
</reference>
<evidence type="ECO:0000256" key="10">
    <source>
        <dbReference type="ARBA" id="ARBA00048802"/>
    </source>
</evidence>
<dbReference type="InterPro" id="IPR024036">
    <property type="entry name" value="tRNA-dHydroUridine_Synthase_C"/>
</dbReference>
<evidence type="ECO:0000313" key="16">
    <source>
        <dbReference type="Proteomes" id="UP000005496"/>
    </source>
</evidence>
<keyword evidence="13" id="KW-0547">Nucleotide-binding</keyword>
<evidence type="ECO:0000256" key="7">
    <source>
        <dbReference type="ARBA" id="ARBA00022884"/>
    </source>
</evidence>
<dbReference type="EC" id="1.3.1.-" evidence="11"/>
<dbReference type="InterPro" id="IPR001269">
    <property type="entry name" value="DUS_fam"/>
</dbReference>
<comment type="catalytic activity">
    <reaction evidence="9">
        <text>a 5,6-dihydrouridine in tRNA + NADP(+) = a uridine in tRNA + NADPH + H(+)</text>
        <dbReference type="Rhea" id="RHEA:23624"/>
        <dbReference type="Rhea" id="RHEA-COMP:13339"/>
        <dbReference type="Rhea" id="RHEA-COMP:13887"/>
        <dbReference type="ChEBI" id="CHEBI:15378"/>
        <dbReference type="ChEBI" id="CHEBI:57783"/>
        <dbReference type="ChEBI" id="CHEBI:58349"/>
        <dbReference type="ChEBI" id="CHEBI:65315"/>
        <dbReference type="ChEBI" id="CHEBI:74443"/>
    </reaction>
</comment>
<evidence type="ECO:0000259" key="14">
    <source>
        <dbReference type="Pfam" id="PF01207"/>
    </source>
</evidence>
<dbReference type="RefSeq" id="WP_008869094.1">
    <property type="nucleotide sequence ID" value="NZ_ACJN02000001.1"/>
</dbReference>
<proteinExistence type="inferred from homology"/>
<evidence type="ECO:0000256" key="1">
    <source>
        <dbReference type="ARBA" id="ARBA00002790"/>
    </source>
</evidence>
<comment type="cofactor">
    <cofactor evidence="11 13">
        <name>FMN</name>
        <dbReference type="ChEBI" id="CHEBI:58210"/>
    </cofactor>
</comment>
<dbReference type="EMBL" id="ACJN02000001">
    <property type="protein sequence ID" value="EFI35966.1"/>
    <property type="molecule type" value="Genomic_DNA"/>
</dbReference>
<comment type="catalytic activity">
    <reaction evidence="10">
        <text>a 5,6-dihydrouridine in tRNA + NAD(+) = a uridine in tRNA + NADH + H(+)</text>
        <dbReference type="Rhea" id="RHEA:54452"/>
        <dbReference type="Rhea" id="RHEA-COMP:13339"/>
        <dbReference type="Rhea" id="RHEA-COMP:13887"/>
        <dbReference type="ChEBI" id="CHEBI:15378"/>
        <dbReference type="ChEBI" id="CHEBI:57540"/>
        <dbReference type="ChEBI" id="CHEBI:57945"/>
        <dbReference type="ChEBI" id="CHEBI:65315"/>
        <dbReference type="ChEBI" id="CHEBI:74443"/>
    </reaction>
</comment>
<dbReference type="Gene3D" id="1.10.1200.80">
    <property type="entry name" value="Putative flavin oxidoreducatase, domain 2"/>
    <property type="match status" value="1"/>
</dbReference>
<keyword evidence="5 11" id="KW-0819">tRNA processing</keyword>
<accession>D6SMQ5</accession>
<dbReference type="SUPFAM" id="SSF51395">
    <property type="entry name" value="FMN-linked oxidoreductases"/>
    <property type="match status" value="1"/>
</dbReference>
<feature type="active site" description="Proton donor" evidence="12">
    <location>
        <position position="106"/>
    </location>
</feature>
<dbReference type="PIRSF" id="PIRSF006621">
    <property type="entry name" value="Dus"/>
    <property type="match status" value="1"/>
</dbReference>
<keyword evidence="16" id="KW-1185">Reference proteome</keyword>